<comment type="caution">
    <text evidence="2">The sequence shown here is derived from an EMBL/GenBank/DDBJ whole genome shotgun (WGS) entry which is preliminary data.</text>
</comment>
<feature type="compositionally biased region" description="Basic and acidic residues" evidence="1">
    <location>
        <begin position="143"/>
        <end position="160"/>
    </location>
</feature>
<feature type="region of interest" description="Disordered" evidence="1">
    <location>
        <begin position="139"/>
        <end position="160"/>
    </location>
</feature>
<dbReference type="RefSeq" id="WP_239149801.1">
    <property type="nucleotide sequence ID" value="NZ_JAAGLU010000504.1"/>
</dbReference>
<protein>
    <submittedName>
        <fullName evidence="2">CchlT</fullName>
    </submittedName>
</protein>
<gene>
    <name evidence="2" type="ORF">G3I71_47000</name>
</gene>
<evidence type="ECO:0000313" key="2">
    <source>
        <dbReference type="EMBL" id="NEC93115.1"/>
    </source>
</evidence>
<name>A0A6B3C8H0_9ACTN</name>
<organism evidence="2">
    <name type="scientific">Streptomyces sp. SID12501</name>
    <dbReference type="NCBI Taxonomy" id="2706042"/>
    <lineage>
        <taxon>Bacteria</taxon>
        <taxon>Bacillati</taxon>
        <taxon>Actinomycetota</taxon>
        <taxon>Actinomycetes</taxon>
        <taxon>Kitasatosporales</taxon>
        <taxon>Streptomycetaceae</taxon>
        <taxon>Streptomyces</taxon>
    </lineage>
</organism>
<evidence type="ECO:0000256" key="1">
    <source>
        <dbReference type="SAM" id="MobiDB-lite"/>
    </source>
</evidence>
<feature type="non-terminal residue" evidence="2">
    <location>
        <position position="160"/>
    </location>
</feature>
<dbReference type="InterPro" id="IPR045937">
    <property type="entry name" value="DUF6357"/>
</dbReference>
<accession>A0A6B3C8H0</accession>
<proteinExistence type="predicted"/>
<dbReference type="AlphaFoldDB" id="A0A6B3C8H0"/>
<reference evidence="2" key="1">
    <citation type="submission" date="2020-01" db="EMBL/GenBank/DDBJ databases">
        <title>Insect and environment-associated Actinomycetes.</title>
        <authorList>
            <person name="Currrie C."/>
            <person name="Chevrette M."/>
            <person name="Carlson C."/>
            <person name="Stubbendieck R."/>
            <person name="Wendt-Pienkowski E."/>
        </authorList>
    </citation>
    <scope>NUCLEOTIDE SEQUENCE</scope>
    <source>
        <strain evidence="2">SID12501</strain>
    </source>
</reference>
<dbReference type="Pfam" id="PF19884">
    <property type="entry name" value="DUF6357"/>
    <property type="match status" value="1"/>
</dbReference>
<sequence>MKDIVFTRRSGWIPNVVREDGELKLTLGAGADANHEPRTFTFSIGEAHLAVIRKDLARHLLLWSAVLPLCDAAGTRGRLDENAAVALLDPILLAAPADVDALFQRIRWDRSRLIAHGADIGLLECGQVCAAMRAATETSNGKRPQEYHADRRRAERGAVL</sequence>
<dbReference type="EMBL" id="JAAGLU010000504">
    <property type="protein sequence ID" value="NEC93115.1"/>
    <property type="molecule type" value="Genomic_DNA"/>
</dbReference>